<dbReference type="RefSeq" id="WP_190837248.1">
    <property type="nucleotide sequence ID" value="NZ_CAWPPI010000119.1"/>
</dbReference>
<keyword evidence="1" id="KW-0378">Hydrolase</keyword>
<dbReference type="EMBL" id="JACXAE010000119">
    <property type="protein sequence ID" value="MBD2778028.1"/>
    <property type="molecule type" value="Genomic_DNA"/>
</dbReference>
<name>A0A8J6XN14_9CYAN</name>
<dbReference type="Gene3D" id="2.40.70.10">
    <property type="entry name" value="Acid Proteases"/>
    <property type="match status" value="1"/>
</dbReference>
<gene>
    <name evidence="1" type="ORF">ICL16_39805</name>
</gene>
<reference evidence="1" key="1">
    <citation type="submission" date="2020-09" db="EMBL/GenBank/DDBJ databases">
        <title>Iningainema tapete sp. nov. (Scytonemataceae, Cyanobacteria) from greenhouses in central Florida (USA) produces two types of nodularin with biosynthetic potential for microcystin-LR and anabaenopeptins.</title>
        <authorList>
            <person name="Berthold D.E."/>
            <person name="Lefler F.W."/>
            <person name="Huang I.-S."/>
            <person name="Abdulla H."/>
            <person name="Zimba P.V."/>
            <person name="Laughinghouse H.D. IV."/>
        </authorList>
    </citation>
    <scope>NUCLEOTIDE SEQUENCE</scope>
    <source>
        <strain evidence="1">BLCCT55</strain>
    </source>
</reference>
<dbReference type="Proteomes" id="UP000629098">
    <property type="component" value="Unassembled WGS sequence"/>
</dbReference>
<evidence type="ECO:0000313" key="2">
    <source>
        <dbReference type="Proteomes" id="UP000629098"/>
    </source>
</evidence>
<dbReference type="GO" id="GO:0006508">
    <property type="term" value="P:proteolysis"/>
    <property type="evidence" value="ECO:0007669"/>
    <property type="project" value="UniProtKB-KW"/>
</dbReference>
<keyword evidence="1" id="KW-0645">Protease</keyword>
<proteinExistence type="predicted"/>
<organism evidence="1 2">
    <name type="scientific">Iningainema tapete BLCC-T55</name>
    <dbReference type="NCBI Taxonomy" id="2748662"/>
    <lineage>
        <taxon>Bacteria</taxon>
        <taxon>Bacillati</taxon>
        <taxon>Cyanobacteriota</taxon>
        <taxon>Cyanophyceae</taxon>
        <taxon>Nostocales</taxon>
        <taxon>Scytonemataceae</taxon>
        <taxon>Iningainema tapete</taxon>
    </lineage>
</organism>
<dbReference type="SUPFAM" id="SSF50630">
    <property type="entry name" value="Acid proteases"/>
    <property type="match status" value="1"/>
</dbReference>
<comment type="caution">
    <text evidence="1">The sequence shown here is derived from an EMBL/GenBank/DDBJ whole genome shotgun (WGS) entry which is preliminary data.</text>
</comment>
<dbReference type="InterPro" id="IPR021109">
    <property type="entry name" value="Peptidase_aspartic_dom_sf"/>
</dbReference>
<keyword evidence="2" id="KW-1185">Reference proteome</keyword>
<evidence type="ECO:0000313" key="1">
    <source>
        <dbReference type="EMBL" id="MBD2778028.1"/>
    </source>
</evidence>
<dbReference type="GO" id="GO:0008233">
    <property type="term" value="F:peptidase activity"/>
    <property type="evidence" value="ECO:0007669"/>
    <property type="project" value="UniProtKB-KW"/>
</dbReference>
<sequence length="123" mass="13570">MIQGRFGDDDELFFEIELIAANGLELPTEALLDTGFSGWLTINSQDLDGLDWIYVRKQTLQTASGEAEFDIHVGKVRIDGQEFDIPVYAGDGVPEVLLGRQWLKSRRLVVDVLSGVLTLGTSS</sequence>
<protein>
    <submittedName>
        <fullName evidence="1">Aspartyl protease</fullName>
    </submittedName>
</protein>
<dbReference type="AlphaFoldDB" id="A0A8J6XN14"/>
<accession>A0A8J6XN14</accession>